<sequence length="90" mass="10310">MMNEEEVIESFSDLGQDHLFDCWTDWDEHKKSILLEELASLDLKLLSSLQKCLPEKEVPPSLSPLPCLSHEDIIKMDKERELGRELISGG</sequence>
<gene>
    <name evidence="1" type="ORF">LCGC14_2250280</name>
</gene>
<dbReference type="InterPro" id="IPR029044">
    <property type="entry name" value="Nucleotide-diphossugar_trans"/>
</dbReference>
<dbReference type="AlphaFoldDB" id="A0A0F9D2K2"/>
<dbReference type="SUPFAM" id="SSF53448">
    <property type="entry name" value="Nucleotide-diphospho-sugar transferases"/>
    <property type="match status" value="1"/>
</dbReference>
<proteinExistence type="predicted"/>
<feature type="non-terminal residue" evidence="1">
    <location>
        <position position="90"/>
    </location>
</feature>
<evidence type="ECO:0000313" key="1">
    <source>
        <dbReference type="EMBL" id="KKL55953.1"/>
    </source>
</evidence>
<reference evidence="1" key="1">
    <citation type="journal article" date="2015" name="Nature">
        <title>Complex archaea that bridge the gap between prokaryotes and eukaryotes.</title>
        <authorList>
            <person name="Spang A."/>
            <person name="Saw J.H."/>
            <person name="Jorgensen S.L."/>
            <person name="Zaremba-Niedzwiedzka K."/>
            <person name="Martijn J."/>
            <person name="Lind A.E."/>
            <person name="van Eijk R."/>
            <person name="Schleper C."/>
            <person name="Guy L."/>
            <person name="Ettema T.J."/>
        </authorList>
    </citation>
    <scope>NUCLEOTIDE SEQUENCE</scope>
</reference>
<accession>A0A0F9D2K2</accession>
<protein>
    <submittedName>
        <fullName evidence="1">Uncharacterized protein</fullName>
    </submittedName>
</protein>
<name>A0A0F9D2K2_9ZZZZ</name>
<comment type="caution">
    <text evidence="1">The sequence shown here is derived from an EMBL/GenBank/DDBJ whole genome shotgun (WGS) entry which is preliminary data.</text>
</comment>
<dbReference type="EMBL" id="LAZR01030656">
    <property type="protein sequence ID" value="KKL55953.1"/>
    <property type="molecule type" value="Genomic_DNA"/>
</dbReference>
<organism evidence="1">
    <name type="scientific">marine sediment metagenome</name>
    <dbReference type="NCBI Taxonomy" id="412755"/>
    <lineage>
        <taxon>unclassified sequences</taxon>
        <taxon>metagenomes</taxon>
        <taxon>ecological metagenomes</taxon>
    </lineage>
</organism>
<dbReference type="Gene3D" id="3.90.550.10">
    <property type="entry name" value="Spore Coat Polysaccharide Biosynthesis Protein SpsA, Chain A"/>
    <property type="match status" value="1"/>
</dbReference>